<dbReference type="PANTHER" id="PTHR37477">
    <property type="entry name" value="COBALT-PRECORRIN-5A HYDROLASE"/>
    <property type="match status" value="1"/>
</dbReference>
<dbReference type="EC" id="2.1.1.131" evidence="2"/>
<feature type="domain" description="CobE/GbiG C-terminal" evidence="1">
    <location>
        <begin position="103"/>
        <end position="233"/>
    </location>
</feature>
<dbReference type="Gene3D" id="3.30.420.180">
    <property type="entry name" value="CobE/GbiG C-terminal domain"/>
    <property type="match status" value="1"/>
</dbReference>
<dbReference type="Pfam" id="PF01890">
    <property type="entry name" value="CbiG_C"/>
    <property type="match status" value="1"/>
</dbReference>
<dbReference type="EC" id="3.7.1.12" evidence="2"/>
<dbReference type="SUPFAM" id="SSF159664">
    <property type="entry name" value="CobE/GbiG C-terminal domain-like"/>
    <property type="match status" value="1"/>
</dbReference>
<dbReference type="RefSeq" id="WP_179534504.1">
    <property type="nucleotide sequence ID" value="NZ_JACBYW010000002.1"/>
</dbReference>
<sequence length="241" mass="24280">MSERRAVSGTRTGLLTGSGSLAGPRALAVSLGAEVEGDLDGCLAAFARGVPVAVHNPDGYVVDRFVRAGAVGRGEDASWNVVISDLCGEAGQERTVRLVPRGLVVGVGASSGVSADTVLAALSGLDSLLGPHPRAVRGVATVDRRAREPGLGTALREYSRCRGVESDPPLWGYATEVLSGVTVPSPSGSVRSALGTASVAEAAALRAASELGDGRARLVLPKTVVSGVTLAVARVPAPAAR</sequence>
<name>A0A852YRT8_9ACTN</name>
<dbReference type="GO" id="GO:0009236">
    <property type="term" value="P:cobalamin biosynthetic process"/>
    <property type="evidence" value="ECO:0007669"/>
    <property type="project" value="InterPro"/>
</dbReference>
<dbReference type="AlphaFoldDB" id="A0A852YRT8"/>
<protein>
    <submittedName>
        <fullName evidence="2">Cobalt-precorrin 5A hydrolase/precorrin-3B C17-methyltransferase</fullName>
        <ecNumber evidence="2">2.1.1.131</ecNumber>
        <ecNumber evidence="2">3.7.1.12</ecNumber>
    </submittedName>
</protein>
<keyword evidence="2" id="KW-0378">Hydrolase</keyword>
<accession>A0A852YRT8</accession>
<dbReference type="GO" id="GO:0032259">
    <property type="term" value="P:methylation"/>
    <property type="evidence" value="ECO:0007669"/>
    <property type="project" value="UniProtKB-KW"/>
</dbReference>
<keyword evidence="3" id="KW-1185">Reference proteome</keyword>
<dbReference type="InterPro" id="IPR052553">
    <property type="entry name" value="CbiG_hydrolase"/>
</dbReference>
<comment type="caution">
    <text evidence="2">The sequence shown here is derived from an EMBL/GenBank/DDBJ whole genome shotgun (WGS) entry which is preliminary data.</text>
</comment>
<dbReference type="GO" id="GO:0030789">
    <property type="term" value="F:precorrin-3B C17-methyltransferase activity"/>
    <property type="evidence" value="ECO:0007669"/>
    <property type="project" value="UniProtKB-EC"/>
</dbReference>
<evidence type="ECO:0000313" key="2">
    <source>
        <dbReference type="EMBL" id="NYH77954.1"/>
    </source>
</evidence>
<reference evidence="2 3" key="1">
    <citation type="submission" date="2020-07" db="EMBL/GenBank/DDBJ databases">
        <title>Genomic Encyclopedia of Type Strains, Phase III (KMG-III): the genomes of soil and plant-associated and newly described type strains.</title>
        <authorList>
            <person name="Whitman W."/>
        </authorList>
    </citation>
    <scope>NUCLEOTIDE SEQUENCE [LARGE SCALE GENOMIC DNA]</scope>
    <source>
        <strain evidence="2 3">CECT 8576</strain>
    </source>
</reference>
<keyword evidence="2" id="KW-0489">Methyltransferase</keyword>
<dbReference type="Proteomes" id="UP000548304">
    <property type="component" value="Unassembled WGS sequence"/>
</dbReference>
<evidence type="ECO:0000259" key="1">
    <source>
        <dbReference type="Pfam" id="PF01890"/>
    </source>
</evidence>
<dbReference type="InterPro" id="IPR036518">
    <property type="entry name" value="CobE/GbiG_C_sf"/>
</dbReference>
<keyword evidence="2" id="KW-0808">Transferase</keyword>
<evidence type="ECO:0000313" key="3">
    <source>
        <dbReference type="Proteomes" id="UP000548304"/>
    </source>
</evidence>
<dbReference type="GO" id="GO:0043779">
    <property type="term" value="F:cobalt-precorrin-5A acetaldehyde-lyase activity"/>
    <property type="evidence" value="ECO:0007669"/>
    <property type="project" value="UniProtKB-EC"/>
</dbReference>
<gene>
    <name evidence="2" type="ORF">FHR84_001276</name>
</gene>
<proteinExistence type="predicted"/>
<organism evidence="2 3">
    <name type="scientific">Actinopolyspora biskrensis</name>
    <dbReference type="NCBI Taxonomy" id="1470178"/>
    <lineage>
        <taxon>Bacteria</taxon>
        <taxon>Bacillati</taxon>
        <taxon>Actinomycetota</taxon>
        <taxon>Actinomycetes</taxon>
        <taxon>Actinopolysporales</taxon>
        <taxon>Actinopolysporaceae</taxon>
        <taxon>Actinopolyspora</taxon>
    </lineage>
</organism>
<dbReference type="EMBL" id="JACBYW010000002">
    <property type="protein sequence ID" value="NYH77954.1"/>
    <property type="molecule type" value="Genomic_DNA"/>
</dbReference>
<dbReference type="InterPro" id="IPR002750">
    <property type="entry name" value="CobE/GbiG_C"/>
</dbReference>
<dbReference type="PANTHER" id="PTHR37477:SF1">
    <property type="entry name" value="COBALT-PRECORRIN-5A HYDROLASE"/>
    <property type="match status" value="1"/>
</dbReference>